<gene>
    <name evidence="1" type="ORF">IQ251_09905</name>
</gene>
<reference evidence="1" key="1">
    <citation type="submission" date="2020-10" db="EMBL/GenBank/DDBJ databases">
        <title>Diversity and distribution of actinomycetes associated with coral in the coast of Hainan.</title>
        <authorList>
            <person name="Li F."/>
        </authorList>
    </citation>
    <scope>NUCLEOTIDE SEQUENCE</scope>
    <source>
        <strain evidence="1">HNM0983</strain>
    </source>
</reference>
<protein>
    <submittedName>
        <fullName evidence="1">Uncharacterized protein</fullName>
    </submittedName>
</protein>
<keyword evidence="2" id="KW-1185">Reference proteome</keyword>
<comment type="caution">
    <text evidence="1">The sequence shown here is derived from an EMBL/GenBank/DDBJ whole genome shotgun (WGS) entry which is preliminary data.</text>
</comment>
<name>A0A929B7P0_9PSEU</name>
<dbReference type="RefSeq" id="WP_193928201.1">
    <property type="nucleotide sequence ID" value="NZ_JADEYC010000015.1"/>
</dbReference>
<dbReference type="Proteomes" id="UP000598360">
    <property type="component" value="Unassembled WGS sequence"/>
</dbReference>
<dbReference type="AlphaFoldDB" id="A0A929B7P0"/>
<evidence type="ECO:0000313" key="1">
    <source>
        <dbReference type="EMBL" id="MBE9374759.1"/>
    </source>
</evidence>
<sequence>MFHDEDLFWIVGLGTDRRHATTIRPGAVYAGQWVPALCSAQLKIPQPTPSGREPGSTSVRTLCEDCLQQAQNGDYTEVSWDF</sequence>
<dbReference type="EMBL" id="JADEYC010000015">
    <property type="protein sequence ID" value="MBE9374759.1"/>
    <property type="molecule type" value="Genomic_DNA"/>
</dbReference>
<proteinExistence type="predicted"/>
<evidence type="ECO:0000313" key="2">
    <source>
        <dbReference type="Proteomes" id="UP000598360"/>
    </source>
</evidence>
<organism evidence="1 2">
    <name type="scientific">Saccharopolyspora montiporae</name>
    <dbReference type="NCBI Taxonomy" id="2781240"/>
    <lineage>
        <taxon>Bacteria</taxon>
        <taxon>Bacillati</taxon>
        <taxon>Actinomycetota</taxon>
        <taxon>Actinomycetes</taxon>
        <taxon>Pseudonocardiales</taxon>
        <taxon>Pseudonocardiaceae</taxon>
        <taxon>Saccharopolyspora</taxon>
    </lineage>
</organism>
<accession>A0A929B7P0</accession>